<dbReference type="Pfam" id="PF20102">
    <property type="entry name" value="DUF6492"/>
    <property type="match status" value="1"/>
</dbReference>
<keyword evidence="1" id="KW-0732">Signal</keyword>
<feature type="signal peptide" evidence="1">
    <location>
        <begin position="1"/>
        <end position="18"/>
    </location>
</feature>
<dbReference type="Proteomes" id="UP001165065">
    <property type="component" value="Unassembled WGS sequence"/>
</dbReference>
<gene>
    <name evidence="2" type="ORF">TrCOL_g7081</name>
</gene>
<feature type="chain" id="PRO_5040756433" description="Hexosyltransferase" evidence="1">
    <location>
        <begin position="19"/>
        <end position="423"/>
    </location>
</feature>
<dbReference type="AlphaFoldDB" id="A0A9W7GG14"/>
<dbReference type="InterPro" id="IPR045499">
    <property type="entry name" value="DUF6492"/>
</dbReference>
<name>A0A9W7GG14_9STRA</name>
<protein>
    <recommendedName>
        <fullName evidence="4">Hexosyltransferase</fullName>
    </recommendedName>
</protein>
<dbReference type="EMBL" id="BRYA01001491">
    <property type="protein sequence ID" value="GMI44752.1"/>
    <property type="molecule type" value="Genomic_DNA"/>
</dbReference>
<accession>A0A9W7GG14</accession>
<evidence type="ECO:0008006" key="4">
    <source>
        <dbReference type="Google" id="ProtNLM"/>
    </source>
</evidence>
<comment type="caution">
    <text evidence="2">The sequence shown here is derived from an EMBL/GenBank/DDBJ whole genome shotgun (WGS) entry which is preliminary data.</text>
</comment>
<keyword evidence="3" id="KW-1185">Reference proteome</keyword>
<proteinExistence type="predicted"/>
<dbReference type="OrthoDB" id="195004at2759"/>
<evidence type="ECO:0000313" key="2">
    <source>
        <dbReference type="EMBL" id="GMI44752.1"/>
    </source>
</evidence>
<sequence length="423" mass="46629">MQLLLFTLLVLLFCPSSCVLDVFWASYSPSDGILRVQTSLDVLSLGKPRSSLKTMCYLVDDEPPACGEFDVMVKSEDGGVVKTWISLQTKDGRKGGGPRYVTGILLDKEEGLVATSQVKRVKGKGMVGVTLVLTLTKSDLDRSNVLFRTLGKFLGDGVERFLVVAPDEQVEDIKDRVGGSLGGLGVDVVGEGGLFQNYSQDWDKYALQMSIKLLVSKIVETDFYVTLDADIVVVGGVKGGDFVRGGKGNWVMEERRVHPDWWVGSGALTGLPVDVNDDTLMGDEKMGIGVTPAVMSTAGAMMAVGRIKAVAGAGGGDWEDDWIGSFGRLWWSEYTTYKLALDAYGVWDTLHERFDDVQVTCWNVWWEGDLPWKAEEVFKQQKVCEEEREGERDSKRCLFSVVQSTSGVRWEEIEKQMVDLGVL</sequence>
<evidence type="ECO:0000256" key="1">
    <source>
        <dbReference type="SAM" id="SignalP"/>
    </source>
</evidence>
<reference evidence="3" key="1">
    <citation type="journal article" date="2023" name="Commun. Biol.">
        <title>Genome analysis of Parmales, the sister group of diatoms, reveals the evolutionary specialization of diatoms from phago-mixotrophs to photoautotrophs.</title>
        <authorList>
            <person name="Ban H."/>
            <person name="Sato S."/>
            <person name="Yoshikawa S."/>
            <person name="Yamada K."/>
            <person name="Nakamura Y."/>
            <person name="Ichinomiya M."/>
            <person name="Sato N."/>
            <person name="Blanc-Mathieu R."/>
            <person name="Endo H."/>
            <person name="Kuwata A."/>
            <person name="Ogata H."/>
        </authorList>
    </citation>
    <scope>NUCLEOTIDE SEQUENCE [LARGE SCALE GENOMIC DNA]</scope>
</reference>
<organism evidence="2 3">
    <name type="scientific">Triparma columacea</name>
    <dbReference type="NCBI Taxonomy" id="722753"/>
    <lineage>
        <taxon>Eukaryota</taxon>
        <taxon>Sar</taxon>
        <taxon>Stramenopiles</taxon>
        <taxon>Ochrophyta</taxon>
        <taxon>Bolidophyceae</taxon>
        <taxon>Parmales</taxon>
        <taxon>Triparmaceae</taxon>
        <taxon>Triparma</taxon>
    </lineage>
</organism>
<evidence type="ECO:0000313" key="3">
    <source>
        <dbReference type="Proteomes" id="UP001165065"/>
    </source>
</evidence>